<dbReference type="PANTHER" id="PTHR30244:SF34">
    <property type="entry name" value="DTDP-4-AMINO-4,6-DIDEOXYGALACTOSE TRANSAMINASE"/>
    <property type="match status" value="1"/>
</dbReference>
<reference evidence="4 5" key="1">
    <citation type="journal article" date="2016" name="Nat. Commun.">
        <title>Thousands of microbial genomes shed light on interconnected biogeochemical processes in an aquifer system.</title>
        <authorList>
            <person name="Anantharaman K."/>
            <person name="Brown C.T."/>
            <person name="Hug L.A."/>
            <person name="Sharon I."/>
            <person name="Castelle C.J."/>
            <person name="Probst A.J."/>
            <person name="Thomas B.C."/>
            <person name="Singh A."/>
            <person name="Wilkins M.J."/>
            <person name="Karaoz U."/>
            <person name="Brodie E.L."/>
            <person name="Williams K.H."/>
            <person name="Hubbard S.S."/>
            <person name="Banfield J.F."/>
        </authorList>
    </citation>
    <scope>NUCLEOTIDE SEQUENCE [LARGE SCALE GENOMIC DNA]</scope>
</reference>
<gene>
    <name evidence="4" type="ORF">A3H86_04060</name>
</gene>
<feature type="modified residue" description="N6-(pyridoxal phosphate)lysine" evidence="2">
    <location>
        <position position="181"/>
    </location>
</feature>
<evidence type="ECO:0008006" key="6">
    <source>
        <dbReference type="Google" id="ProtNLM"/>
    </source>
</evidence>
<dbReference type="InterPro" id="IPR015421">
    <property type="entry name" value="PyrdxlP-dep_Trfase_major"/>
</dbReference>
<dbReference type="InterPro" id="IPR015424">
    <property type="entry name" value="PyrdxlP-dep_Trfase"/>
</dbReference>
<sequence>MIFTDFAPNEELDDSLLAIKLIFQPWKWKKGKATELTKKLLERKFFPYHCFHFFLSGRAALYYVLKALRLPADSEILVQAFTCEAVVLPILANNLHVAYVDIEESTFSMDPKDLQQKINSNSKVMILQHTFGIMPQRDKILEIARNNKILVIEDLAHGFDAHTLRHDKYKTIKLLSFGRSKAFSSVFGGALAVSDVALNQKLKKMPLNLPSRLFIFRQYLYKILTPLVKATYDLHLGRLIHAVSKGLNLWLPEVSLKEKQGKPDFSIIKAYPNGLAALIIHQLKKVNKINNRRKKAVSSYLKHLPKSILPVNFRPVNLHLIRFPILVDHREHLLASLKKEKIIAGTWYDQVVAPKNVSLITMRYVAGSCPKAENLCKKIVNLPTNITTQQINKIIKQVKLNFK</sequence>
<comment type="caution">
    <text evidence="4">The sequence shown here is derived from an EMBL/GenBank/DDBJ whole genome shotgun (WGS) entry which is preliminary data.</text>
</comment>
<dbReference type="GO" id="GO:0000271">
    <property type="term" value="P:polysaccharide biosynthetic process"/>
    <property type="evidence" value="ECO:0007669"/>
    <property type="project" value="TreeGrafter"/>
</dbReference>
<dbReference type="EMBL" id="MGBB01000025">
    <property type="protein sequence ID" value="OGK58136.1"/>
    <property type="molecule type" value="Genomic_DNA"/>
</dbReference>
<dbReference type="Gene3D" id="3.90.1150.10">
    <property type="entry name" value="Aspartate Aminotransferase, domain 1"/>
    <property type="match status" value="1"/>
</dbReference>
<keyword evidence="2 3" id="KW-0663">Pyridoxal phosphate</keyword>
<protein>
    <recommendedName>
        <fullName evidence="6">DegT/DnrJ/EryC1/StrS aminotransferase</fullName>
    </recommendedName>
</protein>
<dbReference type="AlphaFoldDB" id="A0A1F7JRA9"/>
<dbReference type="InterPro" id="IPR000653">
    <property type="entry name" value="DegT/StrS_aminotransferase"/>
</dbReference>
<proteinExistence type="inferred from homology"/>
<name>A0A1F7JRA9_9BACT</name>
<accession>A0A1F7JRA9</accession>
<feature type="active site" description="Proton acceptor" evidence="1">
    <location>
        <position position="181"/>
    </location>
</feature>
<comment type="similarity">
    <text evidence="3">Belongs to the DegT/DnrJ/EryC1 family.</text>
</comment>
<evidence type="ECO:0000256" key="3">
    <source>
        <dbReference type="RuleBase" id="RU004508"/>
    </source>
</evidence>
<dbReference type="Gene3D" id="3.40.640.10">
    <property type="entry name" value="Type I PLP-dependent aspartate aminotransferase-like (Major domain)"/>
    <property type="match status" value="1"/>
</dbReference>
<dbReference type="PIRSF" id="PIRSF000390">
    <property type="entry name" value="PLP_StrS"/>
    <property type="match status" value="1"/>
</dbReference>
<evidence type="ECO:0000313" key="4">
    <source>
        <dbReference type="EMBL" id="OGK58136.1"/>
    </source>
</evidence>
<dbReference type="GO" id="GO:0030170">
    <property type="term" value="F:pyridoxal phosphate binding"/>
    <property type="evidence" value="ECO:0007669"/>
    <property type="project" value="TreeGrafter"/>
</dbReference>
<dbReference type="InterPro" id="IPR015422">
    <property type="entry name" value="PyrdxlP-dep_Trfase_small"/>
</dbReference>
<dbReference type="Proteomes" id="UP000178039">
    <property type="component" value="Unassembled WGS sequence"/>
</dbReference>
<evidence type="ECO:0000256" key="1">
    <source>
        <dbReference type="PIRSR" id="PIRSR000390-1"/>
    </source>
</evidence>
<dbReference type="SUPFAM" id="SSF53383">
    <property type="entry name" value="PLP-dependent transferases"/>
    <property type="match status" value="1"/>
</dbReference>
<organism evidence="4 5">
    <name type="scientific">Candidatus Roizmanbacteria bacterium RIFCSPLOWO2_02_FULL_41_9</name>
    <dbReference type="NCBI Taxonomy" id="1802077"/>
    <lineage>
        <taxon>Bacteria</taxon>
        <taxon>Candidatus Roizmaniibacteriota</taxon>
    </lineage>
</organism>
<dbReference type="Pfam" id="PF01041">
    <property type="entry name" value="DegT_DnrJ_EryC1"/>
    <property type="match status" value="2"/>
</dbReference>
<dbReference type="GO" id="GO:0008483">
    <property type="term" value="F:transaminase activity"/>
    <property type="evidence" value="ECO:0007669"/>
    <property type="project" value="TreeGrafter"/>
</dbReference>
<dbReference type="PANTHER" id="PTHR30244">
    <property type="entry name" value="TRANSAMINASE"/>
    <property type="match status" value="1"/>
</dbReference>
<evidence type="ECO:0000256" key="2">
    <source>
        <dbReference type="PIRSR" id="PIRSR000390-2"/>
    </source>
</evidence>
<evidence type="ECO:0000313" key="5">
    <source>
        <dbReference type="Proteomes" id="UP000178039"/>
    </source>
</evidence>